<dbReference type="SMART" id="SM00822">
    <property type="entry name" value="PKS_KR"/>
    <property type="match status" value="1"/>
</dbReference>
<evidence type="ECO:0000256" key="2">
    <source>
        <dbReference type="ARBA" id="ARBA00023002"/>
    </source>
</evidence>
<dbReference type="InterPro" id="IPR051122">
    <property type="entry name" value="SDR_DHRS6-like"/>
</dbReference>
<dbReference type="InterPro" id="IPR020904">
    <property type="entry name" value="Sc_DH/Rdtase_CS"/>
</dbReference>
<dbReference type="RefSeq" id="WP_131012306.1">
    <property type="nucleotide sequence ID" value="NZ_SIRE01000004.1"/>
</dbReference>
<sequence length="267" mass="28241">MLLQGKTALITGAAKGIGRAIAERFADEGGRVIVTDVLSDEGAAVASRIVRNGGMAEFAALDVTDEATVANVFSGIPQLDILINNAGITPSGSLAHISLEDWNRTLAVNLTSVFLCCKYALPLLQCSGAPSIVNMSSINSFDLNPGLPAYAASKGAIVSLTQQLAVEYGAQRIRVNCISPGLTQKEQPGEGMDPQKRDILLDCYPLGRIGEYKDVANAALFLASELSAFVNGVDLVVDGGMSLQSVSALLRPDLRKRWKSGTYKLEK</sequence>
<dbReference type="InterPro" id="IPR002347">
    <property type="entry name" value="SDR_fam"/>
</dbReference>
<dbReference type="PANTHER" id="PTHR43477">
    <property type="entry name" value="DIHYDROANTICAPSIN 7-DEHYDROGENASE"/>
    <property type="match status" value="1"/>
</dbReference>
<proteinExistence type="inferred from homology"/>
<comment type="similarity">
    <text evidence="1">Belongs to the short-chain dehydrogenases/reductases (SDR) family.</text>
</comment>
<reference evidence="4 5" key="1">
    <citation type="submission" date="2019-02" db="EMBL/GenBank/DDBJ databases">
        <title>Paenibacillus sp. nov., isolated from surface-sterilized tissue of Thalictrum simplex L.</title>
        <authorList>
            <person name="Tuo L."/>
        </authorList>
    </citation>
    <scope>NUCLEOTIDE SEQUENCE [LARGE SCALE GENOMIC DNA]</scope>
    <source>
        <strain evidence="4 5">N2SHLJ1</strain>
    </source>
</reference>
<dbReference type="InterPro" id="IPR057326">
    <property type="entry name" value="KR_dom"/>
</dbReference>
<evidence type="ECO:0000256" key="1">
    <source>
        <dbReference type="ARBA" id="ARBA00006484"/>
    </source>
</evidence>
<dbReference type="GO" id="GO:0008206">
    <property type="term" value="P:bile acid metabolic process"/>
    <property type="evidence" value="ECO:0007669"/>
    <property type="project" value="UniProtKB-ARBA"/>
</dbReference>
<protein>
    <submittedName>
        <fullName evidence="4">SDR family oxidoreductase</fullName>
    </submittedName>
</protein>
<dbReference type="SUPFAM" id="SSF51735">
    <property type="entry name" value="NAD(P)-binding Rossmann-fold domains"/>
    <property type="match status" value="1"/>
</dbReference>
<dbReference type="PROSITE" id="PS00061">
    <property type="entry name" value="ADH_SHORT"/>
    <property type="match status" value="1"/>
</dbReference>
<dbReference type="PRINTS" id="PR00080">
    <property type="entry name" value="SDRFAMILY"/>
</dbReference>
<name>A0A4Q9DWI0_9BACL</name>
<feature type="domain" description="Ketoreductase" evidence="3">
    <location>
        <begin position="6"/>
        <end position="181"/>
    </location>
</feature>
<dbReference type="Gene3D" id="3.40.50.720">
    <property type="entry name" value="NAD(P)-binding Rossmann-like Domain"/>
    <property type="match status" value="1"/>
</dbReference>
<dbReference type="InterPro" id="IPR036291">
    <property type="entry name" value="NAD(P)-bd_dom_sf"/>
</dbReference>
<comment type="caution">
    <text evidence="4">The sequence shown here is derived from an EMBL/GenBank/DDBJ whole genome shotgun (WGS) entry which is preliminary data.</text>
</comment>
<accession>A0A4Q9DWI0</accession>
<dbReference type="NCBIfam" id="NF005559">
    <property type="entry name" value="PRK07231.1"/>
    <property type="match status" value="1"/>
</dbReference>
<gene>
    <name evidence="4" type="ORF">EYB31_05615</name>
</gene>
<dbReference type="PRINTS" id="PR00081">
    <property type="entry name" value="GDHRDH"/>
</dbReference>
<evidence type="ECO:0000259" key="3">
    <source>
        <dbReference type="SMART" id="SM00822"/>
    </source>
</evidence>
<evidence type="ECO:0000313" key="5">
    <source>
        <dbReference type="Proteomes" id="UP000293142"/>
    </source>
</evidence>
<dbReference type="EMBL" id="SIRE01000004">
    <property type="protein sequence ID" value="TBL80705.1"/>
    <property type="molecule type" value="Genomic_DNA"/>
</dbReference>
<dbReference type="FunFam" id="3.40.50.720:FF:000084">
    <property type="entry name" value="Short-chain dehydrogenase reductase"/>
    <property type="match status" value="1"/>
</dbReference>
<keyword evidence="2" id="KW-0560">Oxidoreductase</keyword>
<evidence type="ECO:0000313" key="4">
    <source>
        <dbReference type="EMBL" id="TBL80705.1"/>
    </source>
</evidence>
<dbReference type="AlphaFoldDB" id="A0A4Q9DWI0"/>
<dbReference type="Pfam" id="PF13561">
    <property type="entry name" value="adh_short_C2"/>
    <property type="match status" value="1"/>
</dbReference>
<dbReference type="GO" id="GO:0016491">
    <property type="term" value="F:oxidoreductase activity"/>
    <property type="evidence" value="ECO:0007669"/>
    <property type="project" value="UniProtKB-KW"/>
</dbReference>
<keyword evidence="5" id="KW-1185">Reference proteome</keyword>
<organism evidence="4 5">
    <name type="scientific">Paenibacillus thalictri</name>
    <dbReference type="NCBI Taxonomy" id="2527873"/>
    <lineage>
        <taxon>Bacteria</taxon>
        <taxon>Bacillati</taxon>
        <taxon>Bacillota</taxon>
        <taxon>Bacilli</taxon>
        <taxon>Bacillales</taxon>
        <taxon>Paenibacillaceae</taxon>
        <taxon>Paenibacillus</taxon>
    </lineage>
</organism>
<dbReference type="OrthoDB" id="9803333at2"/>
<dbReference type="PANTHER" id="PTHR43477:SF1">
    <property type="entry name" value="DIHYDROANTICAPSIN 7-DEHYDROGENASE"/>
    <property type="match status" value="1"/>
</dbReference>
<dbReference type="Proteomes" id="UP000293142">
    <property type="component" value="Unassembled WGS sequence"/>
</dbReference>
<dbReference type="CDD" id="cd05233">
    <property type="entry name" value="SDR_c"/>
    <property type="match status" value="1"/>
</dbReference>